<feature type="region of interest" description="Disordered" evidence="1">
    <location>
        <begin position="903"/>
        <end position="979"/>
    </location>
</feature>
<accession>A0AAE0ZCX5</accession>
<dbReference type="EMBL" id="JAWDGP010004263">
    <property type="protein sequence ID" value="KAK3766092.1"/>
    <property type="molecule type" value="Genomic_DNA"/>
</dbReference>
<keyword evidence="2" id="KW-1133">Transmembrane helix</keyword>
<reference evidence="3" key="1">
    <citation type="journal article" date="2023" name="G3 (Bethesda)">
        <title>A reference genome for the long-term kleptoplast-retaining sea slug Elysia crispata morphotype clarki.</title>
        <authorList>
            <person name="Eastman K.E."/>
            <person name="Pendleton A.L."/>
            <person name="Shaikh M.A."/>
            <person name="Suttiyut T."/>
            <person name="Ogas R."/>
            <person name="Tomko P."/>
            <person name="Gavelis G."/>
            <person name="Widhalm J.R."/>
            <person name="Wisecaver J.H."/>
        </authorList>
    </citation>
    <scope>NUCLEOTIDE SEQUENCE</scope>
    <source>
        <strain evidence="3">ECLA1</strain>
    </source>
</reference>
<evidence type="ECO:0000313" key="3">
    <source>
        <dbReference type="EMBL" id="KAK3766092.1"/>
    </source>
</evidence>
<feature type="region of interest" description="Disordered" evidence="1">
    <location>
        <begin position="1"/>
        <end position="21"/>
    </location>
</feature>
<evidence type="ECO:0000256" key="1">
    <source>
        <dbReference type="SAM" id="MobiDB-lite"/>
    </source>
</evidence>
<keyword evidence="2" id="KW-0472">Membrane</keyword>
<evidence type="ECO:0000313" key="4">
    <source>
        <dbReference type="Proteomes" id="UP001283361"/>
    </source>
</evidence>
<name>A0AAE0ZCX5_9GAST</name>
<keyword evidence="4" id="KW-1185">Reference proteome</keyword>
<dbReference type="AlphaFoldDB" id="A0AAE0ZCX5"/>
<comment type="caution">
    <text evidence="3">The sequence shown here is derived from an EMBL/GenBank/DDBJ whole genome shotgun (WGS) entry which is preliminary data.</text>
</comment>
<feature type="compositionally biased region" description="Basic and acidic residues" evidence="1">
    <location>
        <begin position="451"/>
        <end position="474"/>
    </location>
</feature>
<protein>
    <submittedName>
        <fullName evidence="3">Uncharacterized protein</fullName>
    </submittedName>
</protein>
<feature type="compositionally biased region" description="Basic and acidic residues" evidence="1">
    <location>
        <begin position="390"/>
        <end position="417"/>
    </location>
</feature>
<feature type="region of interest" description="Disordered" evidence="1">
    <location>
        <begin position="367"/>
        <end position="492"/>
    </location>
</feature>
<sequence length="996" mass="110597">MARTGGTGTASPKAMDKKSDNIQKQASALGRELGGLFLMKQTMSLYNGLKKSNKWTEGLANTVEGKANSLCEDIIGTKIGKKADESLASAAATTKKIVECFVCRQDKEDSCHHSAIAMAVMKVFHLCFRFFLPLLLFRWSVDAALACTELALALTKDFVRSGSTAVHLSVEGLKEFEDTTEKQPEKERSDETSKAPQAVNYLFSSWWDVITYFVSLDYYMTKFFAIFFAIPYLTYQWYFLNAISCILHRLAGLDYDEQDNKTTQQRPTMALENTFPKERKLRFKQWLADSVLNRIISQLLDTPLLGLFLEMAGVKRQFNLFKKLQKALRGNAGVLSLRENGVPSGLLSAMADIGRFVEGDLTPYLNLDTYNEEEDPDYETGDSSEDSMDSEDKHLEATNRKDDIRLKHEAERAKVLAKDGQSPSPRERRDTVSLDHQDAQPSSRCIPDAEPSGRLEQEDRSEDSKERKDSKSDSSEGVAHVTRSEEKSTGDFKTANVNIALDKQNPKVALSPLQQKQRDDFLSCITKITNPEFAKELADSLEWAILNTDGIGKVTAVLKKNPDEDECGASAVKASPETCDRFALEWSVGSPPEYEEVDPDIAALLTSGAPLDIVSVRAGEIFTSSPDIEALAPGVGEDLFDVDPANHPLPPSPAPELSPLGKVRRHTWRSQRSGWQAHLVDTIDEEDEQVWRDEARCKDDVFSTEETNIKQMDQLVIETKKDQLVEEVFDAEQESQETDRKVEVTEGINLEPQTDPDAGQVTIRALSSSVEMPCNNDFGDENQTLHKKTEDEKMSRPVSLLPETLTTKDFIKDVESVVTKSSISNSRKNREIHVEQSSGDTDFHDVAHRLPYQEIHQKVETEANISTNYGKDNSVNSDVASESFPLAKENQCVVESVSSPVSSLSSLSSYDENERKSNSEVRQLAPGSDRGGMVRDSGRSSTCTDVDTGLASTAQARGDYQDQPASTMSARVVSSSSDEFEDAIDLNANSFASYLD</sequence>
<feature type="compositionally biased region" description="Polar residues" evidence="1">
    <location>
        <begin position="939"/>
        <end position="955"/>
    </location>
</feature>
<organism evidence="3 4">
    <name type="scientific">Elysia crispata</name>
    <name type="common">lettuce slug</name>
    <dbReference type="NCBI Taxonomy" id="231223"/>
    <lineage>
        <taxon>Eukaryota</taxon>
        <taxon>Metazoa</taxon>
        <taxon>Spiralia</taxon>
        <taxon>Lophotrochozoa</taxon>
        <taxon>Mollusca</taxon>
        <taxon>Gastropoda</taxon>
        <taxon>Heterobranchia</taxon>
        <taxon>Euthyneura</taxon>
        <taxon>Panpulmonata</taxon>
        <taxon>Sacoglossa</taxon>
        <taxon>Placobranchoidea</taxon>
        <taxon>Plakobranchidae</taxon>
        <taxon>Elysia</taxon>
    </lineage>
</organism>
<proteinExistence type="predicted"/>
<feature type="compositionally biased region" description="Basic and acidic residues" evidence="1">
    <location>
        <begin position="425"/>
        <end position="438"/>
    </location>
</feature>
<feature type="compositionally biased region" description="Acidic residues" evidence="1">
    <location>
        <begin position="370"/>
        <end position="389"/>
    </location>
</feature>
<keyword evidence="2" id="KW-0812">Transmembrane</keyword>
<dbReference type="Proteomes" id="UP001283361">
    <property type="component" value="Unassembled WGS sequence"/>
</dbReference>
<feature type="compositionally biased region" description="Low complexity" evidence="1">
    <location>
        <begin position="965"/>
        <end position="977"/>
    </location>
</feature>
<evidence type="ECO:0000256" key="2">
    <source>
        <dbReference type="SAM" id="Phobius"/>
    </source>
</evidence>
<gene>
    <name evidence="3" type="ORF">RRG08_002325</name>
</gene>
<feature type="transmembrane region" description="Helical" evidence="2">
    <location>
        <begin position="223"/>
        <end position="240"/>
    </location>
</feature>